<dbReference type="Pfam" id="PF18932">
    <property type="entry name" value="DUF5681"/>
    <property type="match status" value="1"/>
</dbReference>
<evidence type="ECO:0000313" key="4">
    <source>
        <dbReference type="Proteomes" id="UP000669317"/>
    </source>
</evidence>
<evidence type="ECO:0000256" key="1">
    <source>
        <dbReference type="SAM" id="MobiDB-lite"/>
    </source>
</evidence>
<dbReference type="EMBL" id="JAGIKT010000052">
    <property type="protein sequence ID" value="MBP0113867.1"/>
    <property type="molecule type" value="Genomic_DNA"/>
</dbReference>
<protein>
    <recommendedName>
        <fullName evidence="2">DUF5681 domain-containing protein</fullName>
    </recommendedName>
</protein>
<proteinExistence type="predicted"/>
<feature type="region of interest" description="Disordered" evidence="1">
    <location>
        <begin position="1"/>
        <end position="37"/>
    </location>
</feature>
<reference evidence="3 4" key="1">
    <citation type="submission" date="2021-03" db="EMBL/GenBank/DDBJ databases">
        <title>Genome Sequence of Bradyrhizobium vignae strain ISRA400.</title>
        <authorList>
            <person name="Tisa L.S."/>
            <person name="Svistoonoff S."/>
            <person name="Hocher V."/>
            <person name="Fall S."/>
            <person name="Zaiya A."/>
            <person name="Naing D."/>
            <person name="Niang N."/>
            <person name="Diouf A."/>
            <person name="Dasylva M.C."/>
            <person name="Toure O."/>
            <person name="Gueye M."/>
            <person name="Gully D."/>
            <person name="Tisseyre P."/>
            <person name="Simpson S."/>
            <person name="Morris K."/>
            <person name="Thomas W.K."/>
        </authorList>
    </citation>
    <scope>NUCLEOTIDE SEQUENCE [LARGE SCALE GENOMIC DNA]</scope>
    <source>
        <strain evidence="3 4">ISRA400</strain>
    </source>
</reference>
<evidence type="ECO:0000313" key="3">
    <source>
        <dbReference type="EMBL" id="MBP0113867.1"/>
    </source>
</evidence>
<evidence type="ECO:0000259" key="2">
    <source>
        <dbReference type="Pfam" id="PF18932"/>
    </source>
</evidence>
<dbReference type="Proteomes" id="UP000669317">
    <property type="component" value="Unassembled WGS sequence"/>
</dbReference>
<sequence>MANKSDKGSGYGRPPLHTRFKPGQSGNPRGRPKGSLNFTTDLKNVLLAPVALNDAGRSRRVTTQKAALLRLREKALKGDVKALDRLLSYAMAMSVGSAEETATSVPPEDQAILEAYRQDVLANADATTAPRRDGEDGT</sequence>
<organism evidence="3 4">
    <name type="scientific">Bradyrhizobium vignae</name>
    <dbReference type="NCBI Taxonomy" id="1549949"/>
    <lineage>
        <taxon>Bacteria</taxon>
        <taxon>Pseudomonadati</taxon>
        <taxon>Pseudomonadota</taxon>
        <taxon>Alphaproteobacteria</taxon>
        <taxon>Hyphomicrobiales</taxon>
        <taxon>Nitrobacteraceae</taxon>
        <taxon>Bradyrhizobium</taxon>
    </lineage>
</organism>
<accession>A0ABS4A0E5</accession>
<feature type="domain" description="DUF5681" evidence="2">
    <location>
        <begin position="17"/>
        <end position="91"/>
    </location>
</feature>
<keyword evidence="4" id="KW-1185">Reference proteome</keyword>
<dbReference type="InterPro" id="IPR043736">
    <property type="entry name" value="DUF5681"/>
</dbReference>
<comment type="caution">
    <text evidence="3">The sequence shown here is derived from an EMBL/GenBank/DDBJ whole genome shotgun (WGS) entry which is preliminary data.</text>
</comment>
<dbReference type="RefSeq" id="WP_209295806.1">
    <property type="nucleotide sequence ID" value="NZ_JAGIKT010000052.1"/>
</dbReference>
<name>A0ABS4A0E5_9BRAD</name>
<gene>
    <name evidence="3" type="ORF">JWS04_22830</name>
</gene>